<sequence>MDACGAGRSATPVDDHVARILAAVEPLPAVAVPVLDALDLTLAEDVRAAVALPTFDNSAMDGYAVHWHDVADARSDAPIHLPVVGAIEAGAAALSELVPGTAIKIMTGAPVPPGATAVVPYEWTDRGAQEVLIHQAPREGANIRSRGEDVEVGDLLVEAGTVLGPRQIGLLAAVGQARVSARPRPRVVILSTGSELCEPGHPLGPGQIYESNSYMLAAAARAAGASAYRASSVSDDPDAFLERLTDQLVRADIVVTSGGVSQGDFDVVKAALSGLGTVWFGDVAMQPGKPQGFGTVGDDSTPVFTLPGNPVSAYLSFQLFVLPAIRTMQGKARASMPQRTARCTKGFTSAAGKRQFVRGSYDAALVAPVGGHGSHLLGDLAASNALIVVPEDVTEVAAGDSVQVMLLDVDF</sequence>
<organism evidence="13 14">
    <name type="scientific">Nocardioides cavernaquae</name>
    <dbReference type="NCBI Taxonomy" id="2321396"/>
    <lineage>
        <taxon>Bacteria</taxon>
        <taxon>Bacillati</taxon>
        <taxon>Actinomycetota</taxon>
        <taxon>Actinomycetes</taxon>
        <taxon>Propionibacteriales</taxon>
        <taxon>Nocardioidaceae</taxon>
        <taxon>Nocardioides</taxon>
    </lineage>
</organism>
<dbReference type="InterPro" id="IPR036688">
    <property type="entry name" value="MoeA_C_domain_IV_sf"/>
</dbReference>
<dbReference type="Pfam" id="PF03453">
    <property type="entry name" value="MoeA_N"/>
    <property type="match status" value="1"/>
</dbReference>
<evidence type="ECO:0000256" key="9">
    <source>
        <dbReference type="ARBA" id="ARBA00023150"/>
    </source>
</evidence>
<dbReference type="SUPFAM" id="SSF63867">
    <property type="entry name" value="MoeA C-terminal domain-like"/>
    <property type="match status" value="1"/>
</dbReference>
<dbReference type="Pfam" id="PF03454">
    <property type="entry name" value="MoeA_C"/>
    <property type="match status" value="1"/>
</dbReference>
<evidence type="ECO:0000259" key="12">
    <source>
        <dbReference type="SMART" id="SM00852"/>
    </source>
</evidence>
<dbReference type="InterPro" id="IPR036425">
    <property type="entry name" value="MoaB/Mog-like_dom_sf"/>
</dbReference>
<dbReference type="SMART" id="SM00852">
    <property type="entry name" value="MoCF_biosynth"/>
    <property type="match status" value="1"/>
</dbReference>
<dbReference type="InterPro" id="IPR005111">
    <property type="entry name" value="MoeA_C_domain_IV"/>
</dbReference>
<dbReference type="SUPFAM" id="SSF63882">
    <property type="entry name" value="MoeA N-terminal region -like"/>
    <property type="match status" value="1"/>
</dbReference>
<evidence type="ECO:0000256" key="3">
    <source>
        <dbReference type="ARBA" id="ARBA00005046"/>
    </source>
</evidence>
<dbReference type="Proteomes" id="UP000276542">
    <property type="component" value="Unassembled WGS sequence"/>
</dbReference>
<keyword evidence="8 11" id="KW-0460">Magnesium</keyword>
<dbReference type="AlphaFoldDB" id="A0A3A5H7F5"/>
<dbReference type="RefSeq" id="WP_120060354.1">
    <property type="nucleotide sequence ID" value="NZ_QYRP01000002.1"/>
</dbReference>
<dbReference type="GO" id="GO:0005829">
    <property type="term" value="C:cytosol"/>
    <property type="evidence" value="ECO:0007669"/>
    <property type="project" value="TreeGrafter"/>
</dbReference>
<reference evidence="14" key="1">
    <citation type="submission" date="2018-09" db="EMBL/GenBank/DDBJ databases">
        <authorList>
            <person name="Zhu H."/>
        </authorList>
    </citation>
    <scope>NUCLEOTIDE SEQUENCE [LARGE SCALE GENOMIC DNA]</scope>
    <source>
        <strain evidence="14">K1W22B-1</strain>
    </source>
</reference>
<dbReference type="PANTHER" id="PTHR10192">
    <property type="entry name" value="MOLYBDOPTERIN BIOSYNTHESIS PROTEIN"/>
    <property type="match status" value="1"/>
</dbReference>
<evidence type="ECO:0000256" key="10">
    <source>
        <dbReference type="ARBA" id="ARBA00047317"/>
    </source>
</evidence>
<evidence type="ECO:0000256" key="4">
    <source>
        <dbReference type="ARBA" id="ARBA00010763"/>
    </source>
</evidence>
<evidence type="ECO:0000256" key="5">
    <source>
        <dbReference type="ARBA" id="ARBA00022505"/>
    </source>
</evidence>
<evidence type="ECO:0000256" key="2">
    <source>
        <dbReference type="ARBA" id="ARBA00002901"/>
    </source>
</evidence>
<keyword evidence="14" id="KW-1185">Reference proteome</keyword>
<dbReference type="GO" id="GO:0006777">
    <property type="term" value="P:Mo-molybdopterin cofactor biosynthetic process"/>
    <property type="evidence" value="ECO:0007669"/>
    <property type="project" value="UniProtKB-UniRule"/>
</dbReference>
<evidence type="ECO:0000313" key="13">
    <source>
        <dbReference type="EMBL" id="RJS46382.1"/>
    </source>
</evidence>
<dbReference type="EC" id="2.10.1.1" evidence="11"/>
<feature type="domain" description="MoaB/Mog" evidence="12">
    <location>
        <begin position="188"/>
        <end position="327"/>
    </location>
</feature>
<comment type="function">
    <text evidence="2 11">Catalyzes the insertion of molybdate into adenylated molybdopterin with the concomitant release of AMP.</text>
</comment>
<evidence type="ECO:0000256" key="11">
    <source>
        <dbReference type="RuleBase" id="RU365090"/>
    </source>
</evidence>
<dbReference type="GO" id="GO:0061599">
    <property type="term" value="F:molybdopterin molybdotransferase activity"/>
    <property type="evidence" value="ECO:0007669"/>
    <property type="project" value="UniProtKB-UniRule"/>
</dbReference>
<proteinExistence type="inferred from homology"/>
<protein>
    <recommendedName>
        <fullName evidence="11">Molybdopterin molybdenumtransferase</fullName>
        <ecNumber evidence="11">2.10.1.1</ecNumber>
    </recommendedName>
</protein>
<comment type="similarity">
    <text evidence="4 11">Belongs to the MoeA family.</text>
</comment>
<evidence type="ECO:0000256" key="7">
    <source>
        <dbReference type="ARBA" id="ARBA00022723"/>
    </source>
</evidence>
<evidence type="ECO:0000256" key="1">
    <source>
        <dbReference type="ARBA" id="ARBA00001946"/>
    </source>
</evidence>
<keyword evidence="6 11" id="KW-0808">Transferase</keyword>
<keyword evidence="7 11" id="KW-0479">Metal-binding</keyword>
<dbReference type="CDD" id="cd00887">
    <property type="entry name" value="MoeA"/>
    <property type="match status" value="1"/>
</dbReference>
<dbReference type="NCBIfam" id="TIGR00177">
    <property type="entry name" value="molyb_syn"/>
    <property type="match status" value="1"/>
</dbReference>
<evidence type="ECO:0000313" key="14">
    <source>
        <dbReference type="Proteomes" id="UP000276542"/>
    </source>
</evidence>
<dbReference type="Gene3D" id="2.170.190.11">
    <property type="entry name" value="Molybdopterin biosynthesis moea protein, domain 3"/>
    <property type="match status" value="1"/>
</dbReference>
<dbReference type="OrthoDB" id="9804758at2"/>
<dbReference type="SUPFAM" id="SSF53218">
    <property type="entry name" value="Molybdenum cofactor biosynthesis proteins"/>
    <property type="match status" value="1"/>
</dbReference>
<dbReference type="InterPro" id="IPR005110">
    <property type="entry name" value="MoeA_linker/N"/>
</dbReference>
<evidence type="ECO:0000256" key="6">
    <source>
        <dbReference type="ARBA" id="ARBA00022679"/>
    </source>
</evidence>
<dbReference type="FunFam" id="2.170.190.11:FF:000001">
    <property type="entry name" value="Molybdopterin molybdenumtransferase"/>
    <property type="match status" value="1"/>
</dbReference>
<dbReference type="Gene3D" id="3.40.980.10">
    <property type="entry name" value="MoaB/Mog-like domain"/>
    <property type="match status" value="1"/>
</dbReference>
<dbReference type="NCBIfam" id="NF045515">
    <property type="entry name" value="Glp_gephyrin"/>
    <property type="match status" value="1"/>
</dbReference>
<comment type="cofactor">
    <cofactor evidence="1 11">
        <name>Mg(2+)</name>
        <dbReference type="ChEBI" id="CHEBI:18420"/>
    </cofactor>
</comment>
<dbReference type="InterPro" id="IPR038987">
    <property type="entry name" value="MoeA-like"/>
</dbReference>
<comment type="catalytic activity">
    <reaction evidence="10">
        <text>adenylyl-molybdopterin + molybdate = Mo-molybdopterin + AMP + H(+)</text>
        <dbReference type="Rhea" id="RHEA:35047"/>
        <dbReference type="ChEBI" id="CHEBI:15378"/>
        <dbReference type="ChEBI" id="CHEBI:36264"/>
        <dbReference type="ChEBI" id="CHEBI:62727"/>
        <dbReference type="ChEBI" id="CHEBI:71302"/>
        <dbReference type="ChEBI" id="CHEBI:456215"/>
        <dbReference type="EC" id="2.10.1.1"/>
    </reaction>
</comment>
<dbReference type="Pfam" id="PF00994">
    <property type="entry name" value="MoCF_biosynth"/>
    <property type="match status" value="1"/>
</dbReference>
<keyword evidence="5 11" id="KW-0500">Molybdenum</keyword>
<dbReference type="InterPro" id="IPR036135">
    <property type="entry name" value="MoeA_linker/N_sf"/>
</dbReference>
<dbReference type="FunFam" id="3.40.980.10:FF:000004">
    <property type="entry name" value="Molybdopterin molybdenumtransferase"/>
    <property type="match status" value="1"/>
</dbReference>
<keyword evidence="9 11" id="KW-0501">Molybdenum cofactor biosynthesis</keyword>
<evidence type="ECO:0000256" key="8">
    <source>
        <dbReference type="ARBA" id="ARBA00022842"/>
    </source>
</evidence>
<comment type="caution">
    <text evidence="13">The sequence shown here is derived from an EMBL/GenBank/DDBJ whole genome shotgun (WGS) entry which is preliminary data.</text>
</comment>
<dbReference type="Gene3D" id="3.90.105.10">
    <property type="entry name" value="Molybdopterin biosynthesis moea protein, domain 2"/>
    <property type="match status" value="1"/>
</dbReference>
<dbReference type="InterPro" id="IPR001453">
    <property type="entry name" value="MoaB/Mog_dom"/>
</dbReference>
<accession>A0A3A5H7F5</accession>
<gene>
    <name evidence="13" type="ORF">D4739_09260</name>
</gene>
<dbReference type="GO" id="GO:0046872">
    <property type="term" value="F:metal ion binding"/>
    <property type="evidence" value="ECO:0007669"/>
    <property type="project" value="UniProtKB-UniRule"/>
</dbReference>
<name>A0A3A5H7F5_9ACTN</name>
<dbReference type="Gene3D" id="2.40.340.10">
    <property type="entry name" value="MoeA, C-terminal, domain IV"/>
    <property type="match status" value="1"/>
</dbReference>
<dbReference type="PANTHER" id="PTHR10192:SF5">
    <property type="entry name" value="GEPHYRIN"/>
    <property type="match status" value="1"/>
</dbReference>
<dbReference type="UniPathway" id="UPA00344"/>
<comment type="pathway">
    <text evidence="3 11">Cofactor biosynthesis; molybdopterin biosynthesis.</text>
</comment>
<dbReference type="EMBL" id="QYRP01000002">
    <property type="protein sequence ID" value="RJS46382.1"/>
    <property type="molecule type" value="Genomic_DNA"/>
</dbReference>